<dbReference type="PANTHER" id="PTHR11215:SF1">
    <property type="entry name" value="MYG1 EXONUCLEASE"/>
    <property type="match status" value="1"/>
</dbReference>
<name>A0ABS5IC36_9PROT</name>
<gene>
    <name evidence="2" type="ORF">KEC16_09530</name>
</gene>
<organism evidence="2 3">
    <name type="scientific">Magnetospirillum sulfuroxidans</name>
    <dbReference type="NCBI Taxonomy" id="611300"/>
    <lineage>
        <taxon>Bacteria</taxon>
        <taxon>Pseudomonadati</taxon>
        <taxon>Pseudomonadota</taxon>
        <taxon>Alphaproteobacteria</taxon>
        <taxon>Rhodospirillales</taxon>
        <taxon>Rhodospirillaceae</taxon>
        <taxon>Magnetospirillum</taxon>
    </lineage>
</organism>
<dbReference type="EMBL" id="JAGTUF010000007">
    <property type="protein sequence ID" value="MBR9971955.1"/>
    <property type="molecule type" value="Genomic_DNA"/>
</dbReference>
<protein>
    <submittedName>
        <fullName evidence="2">MYG1 family protein</fullName>
    </submittedName>
</protein>
<evidence type="ECO:0000313" key="2">
    <source>
        <dbReference type="EMBL" id="MBR9971955.1"/>
    </source>
</evidence>
<evidence type="ECO:0000256" key="1">
    <source>
        <dbReference type="ARBA" id="ARBA00010105"/>
    </source>
</evidence>
<comment type="caution">
    <text evidence="2">The sequence shown here is derived from an EMBL/GenBank/DDBJ whole genome shotgun (WGS) entry which is preliminary data.</text>
</comment>
<dbReference type="Pfam" id="PF03690">
    <property type="entry name" value="MYG1_exonuc"/>
    <property type="match status" value="1"/>
</dbReference>
<dbReference type="RefSeq" id="WP_211548232.1">
    <property type="nucleotide sequence ID" value="NZ_JAGTUF010000007.1"/>
</dbReference>
<sequence length="296" mass="31667">MLLAATHSGSFHADDVFAFAILKAATDGAVSLTRSREAAVWDAAQVVFDVGGIFNPAAGRYDHHMRDKPLRDSGEPFSSAGLIWRDYGRAAIVHVQPQATPGQIDTVWAKLDQGLLRDIDLMDNGVMDRHPGHFSALLETWNPSFVETDSDENAAYYQAVTVAEAVLARSIAHAFAAAVAQDGVAEAAAQADDPRIIVLESRLPWEEAVFDLNLTQALYVIRPAGKDWTVSAVPPERGSFAQKKPLPDAWGGLREQELASVCGVADATFCHSARFVCGAKTREGALAMAVLAAGVA</sequence>
<reference evidence="2 3" key="1">
    <citation type="submission" date="2021-04" db="EMBL/GenBank/DDBJ databases">
        <title>Magnetospirillum sulfuroxidans sp. nov., a facultative chemolithoautotrophic sulfur-oxidizing alphaproteobacterium isolated from freshwater sediment and proposals for Paramagetospirillum gen. nov., and Magnetospirillaceae fam. nov.</title>
        <authorList>
            <person name="Koziaeva V."/>
            <person name="Geelhoed J.S."/>
            <person name="Sorokin D.Y."/>
            <person name="Grouzdev D.S."/>
        </authorList>
    </citation>
    <scope>NUCLEOTIDE SEQUENCE [LARGE SCALE GENOMIC DNA]</scope>
    <source>
        <strain evidence="2 3">J10</strain>
    </source>
</reference>
<dbReference type="InterPro" id="IPR003226">
    <property type="entry name" value="MYG1_exonuclease"/>
</dbReference>
<dbReference type="Proteomes" id="UP000680714">
    <property type="component" value="Unassembled WGS sequence"/>
</dbReference>
<accession>A0ABS5IC36</accession>
<dbReference type="PANTHER" id="PTHR11215">
    <property type="entry name" value="METAL DEPENDENT HYDROLASE - RELATED"/>
    <property type="match status" value="1"/>
</dbReference>
<proteinExistence type="inferred from homology"/>
<evidence type="ECO:0000313" key="3">
    <source>
        <dbReference type="Proteomes" id="UP000680714"/>
    </source>
</evidence>
<comment type="similarity">
    <text evidence="1">Belongs to the MYG1 family.</text>
</comment>
<keyword evidence="3" id="KW-1185">Reference proteome</keyword>